<dbReference type="Proteomes" id="UP000076623">
    <property type="component" value="Chromosome"/>
</dbReference>
<accession>A0A160IMJ1</accession>
<evidence type="ECO:0000259" key="4">
    <source>
        <dbReference type="PROSITE" id="PS50893"/>
    </source>
</evidence>
<keyword evidence="6" id="KW-1185">Reference proteome</keyword>
<dbReference type="EMBL" id="CP015378">
    <property type="protein sequence ID" value="ANC77493.1"/>
    <property type="molecule type" value="Genomic_DNA"/>
</dbReference>
<gene>
    <name evidence="5" type="ORF">ABE65_012070</name>
</gene>
<keyword evidence="3" id="KW-0067">ATP-binding</keyword>
<reference evidence="5 6" key="1">
    <citation type="submission" date="2016-04" db="EMBL/GenBank/DDBJ databases">
        <title>Complete genome sequence of Fictibacillus phosphorivorans G25-29, a strain toxic to nematodes.</title>
        <authorList>
            <person name="Zheng Z."/>
        </authorList>
    </citation>
    <scope>NUCLEOTIDE SEQUENCE [LARGE SCALE GENOMIC DNA]</scope>
    <source>
        <strain evidence="5 6">G25-29</strain>
    </source>
</reference>
<dbReference type="CDD" id="cd03230">
    <property type="entry name" value="ABC_DR_subfamily_A"/>
    <property type="match status" value="1"/>
</dbReference>
<dbReference type="Gene3D" id="3.40.50.300">
    <property type="entry name" value="P-loop containing nucleotide triphosphate hydrolases"/>
    <property type="match status" value="1"/>
</dbReference>
<dbReference type="AlphaFoldDB" id="A0A160IMJ1"/>
<dbReference type="KEGG" id="fpn:ABE65_012070"/>
<evidence type="ECO:0000256" key="2">
    <source>
        <dbReference type="ARBA" id="ARBA00022741"/>
    </source>
</evidence>
<feature type="domain" description="ABC transporter" evidence="4">
    <location>
        <begin position="5"/>
        <end position="227"/>
    </location>
</feature>
<keyword evidence="2" id="KW-0547">Nucleotide-binding</keyword>
<evidence type="ECO:0000256" key="1">
    <source>
        <dbReference type="ARBA" id="ARBA00022448"/>
    </source>
</evidence>
<dbReference type="InterPro" id="IPR003439">
    <property type="entry name" value="ABC_transporter-like_ATP-bd"/>
</dbReference>
<proteinExistence type="predicted"/>
<dbReference type="InterPro" id="IPR003593">
    <property type="entry name" value="AAA+_ATPase"/>
</dbReference>
<dbReference type="InterPro" id="IPR051782">
    <property type="entry name" value="ABC_Transporter_VariousFunc"/>
</dbReference>
<dbReference type="InterPro" id="IPR027417">
    <property type="entry name" value="P-loop_NTPase"/>
</dbReference>
<name>A0A160IMJ1_9BACL</name>
<evidence type="ECO:0000313" key="6">
    <source>
        <dbReference type="Proteomes" id="UP000076623"/>
    </source>
</evidence>
<evidence type="ECO:0000313" key="5">
    <source>
        <dbReference type="EMBL" id="ANC77493.1"/>
    </source>
</evidence>
<dbReference type="RefSeq" id="WP_066395206.1">
    <property type="nucleotide sequence ID" value="NZ_CP015378.1"/>
</dbReference>
<sequence>MNTIVDLQNVTKSYRDKLVLDAVSLSIPTNQVTAIVGKNGSGKSTLLKLIGGLIKADSGEILFRNGEPVRFGYVPEVTPTYIPFTPIEYLTHMGTIRGLQNKWLQQRIHTLLEIFHMKDNGNNRIIHFSKGMKQKVTIMQAMLEETDLLIMDEPLSGLDLKAQTEMEELLISLKERNISVVLTCHETKLLQRVVDQIIVIDQCHIIQTENHQAQEESMNRLIFELTKTVSIDSIKQQNVIIKQEKEMGFHKKMIELNVSEEHTNKIVSEFLDRGASIKLLEPLHKKETEFLNQF</sequence>
<dbReference type="PANTHER" id="PTHR42939">
    <property type="entry name" value="ABC TRANSPORTER ATP-BINDING PROTEIN ALBC-RELATED"/>
    <property type="match status" value="1"/>
</dbReference>
<dbReference type="Pfam" id="PF00005">
    <property type="entry name" value="ABC_tran"/>
    <property type="match status" value="1"/>
</dbReference>
<evidence type="ECO:0000256" key="3">
    <source>
        <dbReference type="ARBA" id="ARBA00022840"/>
    </source>
</evidence>
<dbReference type="PANTHER" id="PTHR42939:SF1">
    <property type="entry name" value="ABC TRANSPORTER ATP-BINDING PROTEIN ALBC-RELATED"/>
    <property type="match status" value="1"/>
</dbReference>
<keyword evidence="1" id="KW-0813">Transport</keyword>
<dbReference type="PROSITE" id="PS50893">
    <property type="entry name" value="ABC_TRANSPORTER_2"/>
    <property type="match status" value="1"/>
</dbReference>
<dbReference type="GO" id="GO:0005524">
    <property type="term" value="F:ATP binding"/>
    <property type="evidence" value="ECO:0007669"/>
    <property type="project" value="UniProtKB-KW"/>
</dbReference>
<organism evidence="5 6">
    <name type="scientific">Fictibacillus phosphorivorans</name>
    <dbReference type="NCBI Taxonomy" id="1221500"/>
    <lineage>
        <taxon>Bacteria</taxon>
        <taxon>Bacillati</taxon>
        <taxon>Bacillota</taxon>
        <taxon>Bacilli</taxon>
        <taxon>Bacillales</taxon>
        <taxon>Fictibacillaceae</taxon>
        <taxon>Fictibacillus</taxon>
    </lineage>
</organism>
<dbReference type="SUPFAM" id="SSF52540">
    <property type="entry name" value="P-loop containing nucleoside triphosphate hydrolases"/>
    <property type="match status" value="1"/>
</dbReference>
<dbReference type="STRING" id="1221500.ABE65_012070"/>
<dbReference type="SMART" id="SM00382">
    <property type="entry name" value="AAA"/>
    <property type="match status" value="1"/>
</dbReference>
<protein>
    <recommendedName>
        <fullName evidence="4">ABC transporter domain-containing protein</fullName>
    </recommendedName>
</protein>
<dbReference type="GO" id="GO:0016887">
    <property type="term" value="F:ATP hydrolysis activity"/>
    <property type="evidence" value="ECO:0007669"/>
    <property type="project" value="InterPro"/>
</dbReference>